<evidence type="ECO:0000313" key="2">
    <source>
        <dbReference type="EMBL" id="CAL1371400.1"/>
    </source>
</evidence>
<sequence length="192" mass="20979">MSLTPKNSFAILADADTLEIANHANKDHYLQKKKSGGGCGGDGKKKEQVSRWYENYKQRQEEEQASKQKQQPEKSNFVVLGHGSNAGNRNNGKGAVEKSPSAVKNSQQGKASTSNASGNNGQKIMAQGTDSKANNSSRPNKEGYLSKQQRKAGEDYGKASKNENGVVEKEEIERPTFKFDDFAQFPGLGRTH</sequence>
<gene>
    <name evidence="2" type="ORF">LTRI10_LOCUS13468</name>
</gene>
<evidence type="ECO:0000313" key="3">
    <source>
        <dbReference type="Proteomes" id="UP001497516"/>
    </source>
</evidence>
<protein>
    <submittedName>
        <fullName evidence="2">Uncharacterized protein</fullName>
    </submittedName>
</protein>
<feature type="compositionally biased region" description="Basic and acidic residues" evidence="1">
    <location>
        <begin position="151"/>
        <end position="169"/>
    </location>
</feature>
<feature type="compositionally biased region" description="Polar residues" evidence="1">
    <location>
        <begin position="102"/>
        <end position="138"/>
    </location>
</feature>
<evidence type="ECO:0000256" key="1">
    <source>
        <dbReference type="SAM" id="MobiDB-lite"/>
    </source>
</evidence>
<reference evidence="2 3" key="1">
    <citation type="submission" date="2024-04" db="EMBL/GenBank/DDBJ databases">
        <authorList>
            <person name="Fracassetti M."/>
        </authorList>
    </citation>
    <scope>NUCLEOTIDE SEQUENCE [LARGE SCALE GENOMIC DNA]</scope>
</reference>
<feature type="region of interest" description="Disordered" evidence="1">
    <location>
        <begin position="24"/>
        <end position="169"/>
    </location>
</feature>
<accession>A0AAV2DD04</accession>
<organism evidence="2 3">
    <name type="scientific">Linum trigynum</name>
    <dbReference type="NCBI Taxonomy" id="586398"/>
    <lineage>
        <taxon>Eukaryota</taxon>
        <taxon>Viridiplantae</taxon>
        <taxon>Streptophyta</taxon>
        <taxon>Embryophyta</taxon>
        <taxon>Tracheophyta</taxon>
        <taxon>Spermatophyta</taxon>
        <taxon>Magnoliopsida</taxon>
        <taxon>eudicotyledons</taxon>
        <taxon>Gunneridae</taxon>
        <taxon>Pentapetalae</taxon>
        <taxon>rosids</taxon>
        <taxon>fabids</taxon>
        <taxon>Malpighiales</taxon>
        <taxon>Linaceae</taxon>
        <taxon>Linum</taxon>
    </lineage>
</organism>
<keyword evidence="3" id="KW-1185">Reference proteome</keyword>
<name>A0AAV2DD04_9ROSI</name>
<feature type="compositionally biased region" description="Basic and acidic residues" evidence="1">
    <location>
        <begin position="42"/>
        <end position="72"/>
    </location>
</feature>
<proteinExistence type="predicted"/>
<dbReference type="AlphaFoldDB" id="A0AAV2DD04"/>
<dbReference type="EMBL" id="OZ034815">
    <property type="protein sequence ID" value="CAL1371400.1"/>
    <property type="molecule type" value="Genomic_DNA"/>
</dbReference>
<dbReference type="Proteomes" id="UP001497516">
    <property type="component" value="Chromosome 2"/>
</dbReference>